<keyword evidence="2" id="KW-1185">Reference proteome</keyword>
<comment type="caution">
    <text evidence="1">The sequence shown here is derived from an EMBL/GenBank/DDBJ whole genome shotgun (WGS) entry which is preliminary data.</text>
</comment>
<dbReference type="Proteomes" id="UP001148299">
    <property type="component" value="Unassembled WGS sequence"/>
</dbReference>
<gene>
    <name evidence="1" type="ORF">N7541_010235</name>
</gene>
<dbReference type="AlphaFoldDB" id="A0A9W9QN64"/>
<reference evidence="1" key="2">
    <citation type="journal article" date="2023" name="IMA Fungus">
        <title>Comparative genomic study of the Penicillium genus elucidates a diverse pangenome and 15 lateral gene transfer events.</title>
        <authorList>
            <person name="Petersen C."/>
            <person name="Sorensen T."/>
            <person name="Nielsen M.R."/>
            <person name="Sondergaard T.E."/>
            <person name="Sorensen J.L."/>
            <person name="Fitzpatrick D.A."/>
            <person name="Frisvad J.C."/>
            <person name="Nielsen K.L."/>
        </authorList>
    </citation>
    <scope>NUCLEOTIDE SEQUENCE</scope>
    <source>
        <strain evidence="1">IBT 35675</strain>
    </source>
</reference>
<dbReference type="InterPro" id="IPR053157">
    <property type="entry name" value="Sterol_Uptake_Regulator"/>
</dbReference>
<accession>A0A9W9QN64</accession>
<protein>
    <submittedName>
        <fullName evidence="1">Uncharacterized protein</fullName>
    </submittedName>
</protein>
<dbReference type="PANTHER" id="PTHR47784:SF9">
    <property type="entry name" value="ZN(II)2CYS6 TRANSCRIPTION FACTOR (EUROFUNG)"/>
    <property type="match status" value="1"/>
</dbReference>
<name>A0A9W9QN64_PENBR</name>
<sequence length="314" mass="35462">MSHENAEQKNTQANKPQHPFLMRIILTLATTHDRYLAQISSTGTQDSILAQTESRHRAHAASLLNEKLSLPILPQDRDALWAAAAMLGISVITSIQASVPECWPLKITPAEPETIFLQWMDFSINKKAIWDATDPLRPESIFHELADDYRKFMAPPNTCRVDEIAKKFVDLCGFEDCATESNPYFKAVSILTQIRNLGNGHRSRPETLCASGIVPRDLRFIGFMEPEFKALLIERDVRALLILAYWYAPLSQCVWWMAGRAQTECQAICLYLERNCGDGLVVELLNVVREKCGLVAGIRDSRLTDAVDSKWLEM</sequence>
<evidence type="ECO:0000313" key="2">
    <source>
        <dbReference type="Proteomes" id="UP001148299"/>
    </source>
</evidence>
<dbReference type="EMBL" id="JAPZBR010000008">
    <property type="protein sequence ID" value="KAJ5341111.1"/>
    <property type="molecule type" value="Genomic_DNA"/>
</dbReference>
<reference evidence="1" key="1">
    <citation type="submission" date="2022-12" db="EMBL/GenBank/DDBJ databases">
        <authorList>
            <person name="Petersen C."/>
        </authorList>
    </citation>
    <scope>NUCLEOTIDE SEQUENCE</scope>
    <source>
        <strain evidence="1">IBT 35675</strain>
    </source>
</reference>
<organism evidence="1 2">
    <name type="scientific">Penicillium brevicompactum</name>
    <dbReference type="NCBI Taxonomy" id="5074"/>
    <lineage>
        <taxon>Eukaryota</taxon>
        <taxon>Fungi</taxon>
        <taxon>Dikarya</taxon>
        <taxon>Ascomycota</taxon>
        <taxon>Pezizomycotina</taxon>
        <taxon>Eurotiomycetes</taxon>
        <taxon>Eurotiomycetidae</taxon>
        <taxon>Eurotiales</taxon>
        <taxon>Aspergillaceae</taxon>
        <taxon>Penicillium</taxon>
    </lineage>
</organism>
<evidence type="ECO:0000313" key="1">
    <source>
        <dbReference type="EMBL" id="KAJ5341111.1"/>
    </source>
</evidence>
<proteinExistence type="predicted"/>
<dbReference type="PANTHER" id="PTHR47784">
    <property type="entry name" value="STEROL UPTAKE CONTROL PROTEIN 2"/>
    <property type="match status" value="1"/>
</dbReference>
<dbReference type="GO" id="GO:0001228">
    <property type="term" value="F:DNA-binding transcription activator activity, RNA polymerase II-specific"/>
    <property type="evidence" value="ECO:0007669"/>
    <property type="project" value="TreeGrafter"/>
</dbReference>